<keyword evidence="7" id="KW-1185">Reference proteome</keyword>
<dbReference type="GO" id="GO:0005524">
    <property type="term" value="F:ATP binding"/>
    <property type="evidence" value="ECO:0007669"/>
    <property type="project" value="InterPro"/>
</dbReference>
<dbReference type="Proteomes" id="UP000214746">
    <property type="component" value="Unassembled WGS sequence"/>
</dbReference>
<dbReference type="SUPFAM" id="SSF50249">
    <property type="entry name" value="Nucleic acid-binding proteins"/>
    <property type="match status" value="1"/>
</dbReference>
<dbReference type="PROSITE" id="PS50160">
    <property type="entry name" value="DNA_LIGASE_A3"/>
    <property type="match status" value="1"/>
</dbReference>
<dbReference type="EMBL" id="NHRJ02000003">
    <property type="protein sequence ID" value="PZE21229.1"/>
    <property type="molecule type" value="Genomic_DNA"/>
</dbReference>
<dbReference type="InterPro" id="IPR050191">
    <property type="entry name" value="ATP-dep_DNA_ligase"/>
</dbReference>
<keyword evidence="3 6" id="KW-0436">Ligase</keyword>
<comment type="similarity">
    <text evidence="1">Belongs to the ATP-dependent DNA ligase family.</text>
</comment>
<dbReference type="GO" id="GO:0006281">
    <property type="term" value="P:DNA repair"/>
    <property type="evidence" value="ECO:0007669"/>
    <property type="project" value="InterPro"/>
</dbReference>
<dbReference type="RefSeq" id="WP_089199425.1">
    <property type="nucleotide sequence ID" value="NZ_NHRJ02000003.1"/>
</dbReference>
<organism evidence="6 7">
    <name type="scientific">Paenibacillus xerothermodurans</name>
    <dbReference type="NCBI Taxonomy" id="1977292"/>
    <lineage>
        <taxon>Bacteria</taxon>
        <taxon>Bacillati</taxon>
        <taxon>Bacillota</taxon>
        <taxon>Bacilli</taxon>
        <taxon>Bacillales</taxon>
        <taxon>Paenibacillaceae</taxon>
        <taxon>Paenibacillus</taxon>
    </lineage>
</organism>
<dbReference type="Gene3D" id="3.30.470.30">
    <property type="entry name" value="DNA ligase/mRNA capping enzyme"/>
    <property type="match status" value="1"/>
</dbReference>
<evidence type="ECO:0000256" key="1">
    <source>
        <dbReference type="ARBA" id="ARBA00007572"/>
    </source>
</evidence>
<dbReference type="CDD" id="cd07971">
    <property type="entry name" value="OBF_DNA_ligase_LigD"/>
    <property type="match status" value="1"/>
</dbReference>
<evidence type="ECO:0000313" key="6">
    <source>
        <dbReference type="EMBL" id="PZE21229.1"/>
    </source>
</evidence>
<dbReference type="GO" id="GO:0003910">
    <property type="term" value="F:DNA ligase (ATP) activity"/>
    <property type="evidence" value="ECO:0007669"/>
    <property type="project" value="UniProtKB-EC"/>
</dbReference>
<dbReference type="PANTHER" id="PTHR45674">
    <property type="entry name" value="DNA LIGASE 1/3 FAMILY MEMBER"/>
    <property type="match status" value="1"/>
</dbReference>
<comment type="catalytic activity">
    <reaction evidence="4">
        <text>ATP + (deoxyribonucleotide)n-3'-hydroxyl + 5'-phospho-(deoxyribonucleotide)m = (deoxyribonucleotide)n+m + AMP + diphosphate.</text>
        <dbReference type="EC" id="6.5.1.1"/>
    </reaction>
</comment>
<evidence type="ECO:0000259" key="5">
    <source>
        <dbReference type="PROSITE" id="PS50160"/>
    </source>
</evidence>
<dbReference type="OrthoDB" id="9802472at2"/>
<proteinExistence type="inferred from homology"/>
<dbReference type="PROSITE" id="PS00697">
    <property type="entry name" value="DNA_LIGASE_A1"/>
    <property type="match status" value="1"/>
</dbReference>
<dbReference type="InterPro" id="IPR012309">
    <property type="entry name" value="DNA_ligase_ATP-dep_C"/>
</dbReference>
<dbReference type="InterPro" id="IPR012340">
    <property type="entry name" value="NA-bd_OB-fold"/>
</dbReference>
<dbReference type="GO" id="GO:0006310">
    <property type="term" value="P:DNA recombination"/>
    <property type="evidence" value="ECO:0007669"/>
    <property type="project" value="InterPro"/>
</dbReference>
<reference evidence="6" key="1">
    <citation type="submission" date="2018-06" db="EMBL/GenBank/DDBJ databases">
        <title>Paenibacillus xerothermodurans sp. nov. an extremely dry heat resistant spore forming bacterium isolated from the soil of Cape Canaveral, Florida.</title>
        <authorList>
            <person name="Seuylemezian A."/>
            <person name="Kaur N."/>
            <person name="Patil P."/>
            <person name="Patil P."/>
            <person name="Mayilraj S."/>
            <person name="Vaishampayan P."/>
        </authorList>
    </citation>
    <scope>NUCLEOTIDE SEQUENCE [LARGE SCALE GENOMIC DNA]</scope>
    <source>
        <strain evidence="6">ATCC 27380</strain>
    </source>
</reference>
<feature type="domain" description="ATP-dependent DNA ligase family profile" evidence="5">
    <location>
        <begin position="104"/>
        <end position="226"/>
    </location>
</feature>
<comment type="caution">
    <text evidence="6">The sequence shown here is derived from an EMBL/GenBank/DDBJ whole genome shotgun (WGS) entry which is preliminary data.</text>
</comment>
<dbReference type="EC" id="6.5.1.1" evidence="2"/>
<dbReference type="Pfam" id="PF04679">
    <property type="entry name" value="DNA_ligase_A_C"/>
    <property type="match status" value="1"/>
</dbReference>
<dbReference type="SUPFAM" id="SSF56091">
    <property type="entry name" value="DNA ligase/mRNA capping enzyme, catalytic domain"/>
    <property type="match status" value="1"/>
</dbReference>
<dbReference type="PANTHER" id="PTHR45674:SF4">
    <property type="entry name" value="DNA LIGASE 1"/>
    <property type="match status" value="1"/>
</dbReference>
<gene>
    <name evidence="6" type="ORF">CBW46_007600</name>
</gene>
<dbReference type="Gene3D" id="2.40.50.140">
    <property type="entry name" value="Nucleic acid-binding proteins"/>
    <property type="match status" value="1"/>
</dbReference>
<dbReference type="AlphaFoldDB" id="A0A2W1N9B6"/>
<evidence type="ECO:0000313" key="7">
    <source>
        <dbReference type="Proteomes" id="UP000214746"/>
    </source>
</evidence>
<dbReference type="InterPro" id="IPR016059">
    <property type="entry name" value="DNA_ligase_ATP-dep_CS"/>
</dbReference>
<protein>
    <recommendedName>
        <fullName evidence="2">DNA ligase (ATP)</fullName>
        <ecNumber evidence="2">6.5.1.1</ecNumber>
    </recommendedName>
</protein>
<dbReference type="CDD" id="cd07906">
    <property type="entry name" value="Adenylation_DNA_ligase_LigD_LigC"/>
    <property type="match status" value="1"/>
</dbReference>
<evidence type="ECO:0000256" key="4">
    <source>
        <dbReference type="ARBA" id="ARBA00034003"/>
    </source>
</evidence>
<dbReference type="InterPro" id="IPR012310">
    <property type="entry name" value="DNA_ligase_ATP-dep_cent"/>
</dbReference>
<accession>A0A2W1N9B6</accession>
<evidence type="ECO:0000256" key="3">
    <source>
        <dbReference type="ARBA" id="ARBA00022598"/>
    </source>
</evidence>
<name>A0A2W1N9B6_PAEXE</name>
<evidence type="ECO:0000256" key="2">
    <source>
        <dbReference type="ARBA" id="ARBA00012727"/>
    </source>
</evidence>
<dbReference type="Pfam" id="PF01068">
    <property type="entry name" value="DNA_ligase_A_M"/>
    <property type="match status" value="1"/>
</dbReference>
<sequence length="315" mass="36074">MKPIVPFEPVREAAVPAGEQWIYQIKWDGVRILTYCDESGVSLYNRRLNERTKQYPELHDTESYCRAKSFILDGEVIALAADGKPSFPQVMRRDGVRRTDRVKQAQKEVPIYYMVFDILYHNGNWVHQLPLQQRLDLLSGSLTPTATVQQVTSHPNGHVLFDLMKQQGMEGIVSKRLDSTYVIGGKNDSWIKVKNYGDIIAVIGGFTLSGDTVNAVLFGLYDAQGQFWYIGHTGTGRMSKADWRALTDRLTPHVVKERPFVNKPERHNDAIWVRPLITAKVMYTDWRQQEGHMLRQPSIQAFVDVPPEECVFPRN</sequence>